<evidence type="ECO:0000313" key="2">
    <source>
        <dbReference type="Proteomes" id="UP001139031"/>
    </source>
</evidence>
<organism evidence="1 2">
    <name type="scientific">Nannocystis pusilla</name>
    <dbReference type="NCBI Taxonomy" id="889268"/>
    <lineage>
        <taxon>Bacteria</taxon>
        <taxon>Pseudomonadati</taxon>
        <taxon>Myxococcota</taxon>
        <taxon>Polyangia</taxon>
        <taxon>Nannocystales</taxon>
        <taxon>Nannocystaceae</taxon>
        <taxon>Nannocystis</taxon>
    </lineage>
</organism>
<proteinExistence type="predicted"/>
<dbReference type="RefSeq" id="WP_224191342.1">
    <property type="nucleotide sequence ID" value="NZ_JAIRAU010000008.1"/>
</dbReference>
<dbReference type="Proteomes" id="UP001139031">
    <property type="component" value="Unassembled WGS sequence"/>
</dbReference>
<dbReference type="EMBL" id="JAIRAU010000008">
    <property type="protein sequence ID" value="MBZ5709564.1"/>
    <property type="molecule type" value="Genomic_DNA"/>
</dbReference>
<keyword evidence="2" id="KW-1185">Reference proteome</keyword>
<name>A0ABS7TMW2_9BACT</name>
<comment type="caution">
    <text evidence="1">The sequence shown here is derived from an EMBL/GenBank/DDBJ whole genome shotgun (WGS) entry which is preliminary data.</text>
</comment>
<evidence type="ECO:0000313" key="1">
    <source>
        <dbReference type="EMBL" id="MBZ5709564.1"/>
    </source>
</evidence>
<accession>A0ABS7TMW2</accession>
<gene>
    <name evidence="1" type="ORF">K7C98_09855</name>
</gene>
<reference evidence="1" key="1">
    <citation type="submission" date="2021-08" db="EMBL/GenBank/DDBJ databases">
        <authorList>
            <person name="Stevens D.C."/>
        </authorList>
    </citation>
    <scope>NUCLEOTIDE SEQUENCE</scope>
    <source>
        <strain evidence="1">DSM 53165</strain>
    </source>
</reference>
<sequence length="61" mass="6768">MKTDDAFRHSSFGGASSLVSHHETIVGLDNANLSRVLVDDRAYRPPLGEPHGLHRTLMRVE</sequence>
<protein>
    <submittedName>
        <fullName evidence="1">Uncharacterized protein</fullName>
    </submittedName>
</protein>